<keyword evidence="3" id="KW-0804">Transcription</keyword>
<dbReference type="InterPro" id="IPR009057">
    <property type="entry name" value="Homeodomain-like_sf"/>
</dbReference>
<dbReference type="InterPro" id="IPR039536">
    <property type="entry name" value="TetR_C_Proteobacteria"/>
</dbReference>
<dbReference type="InterPro" id="IPR001647">
    <property type="entry name" value="HTH_TetR"/>
</dbReference>
<evidence type="ECO:0000256" key="2">
    <source>
        <dbReference type="ARBA" id="ARBA00023125"/>
    </source>
</evidence>
<dbReference type="Pfam" id="PF00440">
    <property type="entry name" value="TetR_N"/>
    <property type="match status" value="1"/>
</dbReference>
<protein>
    <recommendedName>
        <fullName evidence="5">HTH tetR-type domain-containing protein</fullName>
    </recommendedName>
</protein>
<evidence type="ECO:0000256" key="4">
    <source>
        <dbReference type="PROSITE-ProRule" id="PRU00335"/>
    </source>
</evidence>
<dbReference type="InterPro" id="IPR050109">
    <property type="entry name" value="HTH-type_TetR-like_transc_reg"/>
</dbReference>
<dbReference type="Pfam" id="PF14246">
    <property type="entry name" value="TetR_C_7"/>
    <property type="match status" value="1"/>
</dbReference>
<dbReference type="PANTHER" id="PTHR30055:SF234">
    <property type="entry name" value="HTH-TYPE TRANSCRIPTIONAL REGULATOR BETI"/>
    <property type="match status" value="1"/>
</dbReference>
<evidence type="ECO:0000259" key="5">
    <source>
        <dbReference type="PROSITE" id="PS50977"/>
    </source>
</evidence>
<dbReference type="GO" id="GO:0003700">
    <property type="term" value="F:DNA-binding transcription factor activity"/>
    <property type="evidence" value="ECO:0007669"/>
    <property type="project" value="TreeGrafter"/>
</dbReference>
<feature type="domain" description="HTH tetR-type" evidence="5">
    <location>
        <begin position="14"/>
        <end position="73"/>
    </location>
</feature>
<dbReference type="AlphaFoldDB" id="W0SNJ9"/>
<dbReference type="HOGENOM" id="CLU_069356_27_0_4"/>
<evidence type="ECO:0000256" key="1">
    <source>
        <dbReference type="ARBA" id="ARBA00023015"/>
    </source>
</evidence>
<dbReference type="Gene3D" id="1.10.357.10">
    <property type="entry name" value="Tetracycline Repressor, domain 2"/>
    <property type="match status" value="1"/>
</dbReference>
<reference evidence="6 7" key="1">
    <citation type="journal article" date="2014" name="Syst. Appl. Microbiol.">
        <title>Complete genomes of freshwater sulfur oxidizers Sulfuricella denitrificans skB26 and Sulfuritalea hydrogenivorans sk43H: genetic insights into the sulfur oxidation pathway of betaproteobacteria.</title>
        <authorList>
            <person name="Watanabe T."/>
            <person name="Kojima H."/>
            <person name="Fukui M."/>
        </authorList>
    </citation>
    <scope>NUCLEOTIDE SEQUENCE [LARGE SCALE GENOMIC DNA]</scope>
    <source>
        <strain evidence="6">DSM22779</strain>
    </source>
</reference>
<dbReference type="OrthoDB" id="116240at2"/>
<evidence type="ECO:0000313" key="7">
    <source>
        <dbReference type="Proteomes" id="UP000031637"/>
    </source>
</evidence>
<dbReference type="PANTHER" id="PTHR30055">
    <property type="entry name" value="HTH-TYPE TRANSCRIPTIONAL REGULATOR RUTR"/>
    <property type="match status" value="1"/>
</dbReference>
<keyword evidence="1" id="KW-0805">Transcription regulation</keyword>
<dbReference type="PRINTS" id="PR00455">
    <property type="entry name" value="HTHTETR"/>
</dbReference>
<dbReference type="SUPFAM" id="SSF48498">
    <property type="entry name" value="Tetracyclin repressor-like, C-terminal domain"/>
    <property type="match status" value="1"/>
</dbReference>
<dbReference type="InterPro" id="IPR036271">
    <property type="entry name" value="Tet_transcr_reg_TetR-rel_C_sf"/>
</dbReference>
<name>W0SNJ9_9PROT</name>
<dbReference type="GO" id="GO:0000976">
    <property type="term" value="F:transcription cis-regulatory region binding"/>
    <property type="evidence" value="ECO:0007669"/>
    <property type="project" value="TreeGrafter"/>
</dbReference>
<sequence>MGFPVGLLADHDPSDSRSRLIQAATEVFIEEGYRASIERVAVRASVARQTLYNHFPSKADLFGEVIKQVTAALLVTLDGKNESLRERLLRFGIAFRAKALSAEGLGFYRALIAESKRFPELAATFYRTGPIQTAARLRSVLQDAIDRGQLRPVDPEFAANTLLSMLVGAERSHFLLSGEPPPKPDPARVAQLIDCYLRAFAAEALSSNPAPQRSVP</sequence>
<dbReference type="Gene3D" id="1.10.10.60">
    <property type="entry name" value="Homeodomain-like"/>
    <property type="match status" value="1"/>
</dbReference>
<feature type="DNA-binding region" description="H-T-H motif" evidence="4">
    <location>
        <begin position="36"/>
        <end position="55"/>
    </location>
</feature>
<evidence type="ECO:0000256" key="3">
    <source>
        <dbReference type="ARBA" id="ARBA00023163"/>
    </source>
</evidence>
<organism evidence="6 7">
    <name type="scientific">Sulfuritalea hydrogenivorans sk43H</name>
    <dbReference type="NCBI Taxonomy" id="1223802"/>
    <lineage>
        <taxon>Bacteria</taxon>
        <taxon>Pseudomonadati</taxon>
        <taxon>Pseudomonadota</taxon>
        <taxon>Betaproteobacteria</taxon>
        <taxon>Nitrosomonadales</taxon>
        <taxon>Sterolibacteriaceae</taxon>
        <taxon>Sulfuritalea</taxon>
    </lineage>
</organism>
<evidence type="ECO:0000313" key="6">
    <source>
        <dbReference type="EMBL" id="BAO31388.1"/>
    </source>
</evidence>
<proteinExistence type="predicted"/>
<dbReference type="STRING" id="1223802.SUTH_03618"/>
<dbReference type="Proteomes" id="UP000031637">
    <property type="component" value="Chromosome"/>
</dbReference>
<dbReference type="KEGG" id="shd:SUTH_03618"/>
<keyword evidence="7" id="KW-1185">Reference proteome</keyword>
<dbReference type="SUPFAM" id="SSF46689">
    <property type="entry name" value="Homeodomain-like"/>
    <property type="match status" value="1"/>
</dbReference>
<dbReference type="EMBL" id="AP012547">
    <property type="protein sequence ID" value="BAO31388.1"/>
    <property type="molecule type" value="Genomic_DNA"/>
</dbReference>
<keyword evidence="2 4" id="KW-0238">DNA-binding</keyword>
<dbReference type="PROSITE" id="PS50977">
    <property type="entry name" value="HTH_TETR_2"/>
    <property type="match status" value="1"/>
</dbReference>
<accession>W0SNJ9</accession>
<gene>
    <name evidence="6" type="ORF">SUTH_03618</name>
</gene>